<organism evidence="1 2">
    <name type="scientific">Flavobacterium hiemivividum</name>
    <dbReference type="NCBI Taxonomy" id="2541734"/>
    <lineage>
        <taxon>Bacteria</taxon>
        <taxon>Pseudomonadati</taxon>
        <taxon>Bacteroidota</taxon>
        <taxon>Flavobacteriia</taxon>
        <taxon>Flavobacteriales</taxon>
        <taxon>Flavobacteriaceae</taxon>
        <taxon>Flavobacterium</taxon>
    </lineage>
</organism>
<accession>A0A4R5CXA5</accession>
<keyword evidence="2" id="KW-1185">Reference proteome</keyword>
<sequence>MNNDTTTNIFESIVTDSSCDSKIKIAGFLPHINSRLDSTLMKYTPICDSSIPFRDLTDSATKRESIARLIDKLDVTTNIRYKRTVEDTYCNVYSYDFCYFSKVYLPTVWWTDDAIKKILDGQNVEAVYGETVETIYSSAIHDWFLKWGESFGWKRIYNLDEMQNKVNTNGGVGIICAKRKQKGLSGHIVPVVPETVVKKAYRENGVVVYPLQSQAGKLNYNYFAKARKDWWNNALYSSSVFYYHD</sequence>
<evidence type="ECO:0000313" key="2">
    <source>
        <dbReference type="Proteomes" id="UP000294597"/>
    </source>
</evidence>
<dbReference type="EMBL" id="SMFO01000002">
    <property type="protein sequence ID" value="TDE05422.1"/>
    <property type="molecule type" value="Genomic_DNA"/>
</dbReference>
<dbReference type="AlphaFoldDB" id="A0A4R5CXA5"/>
<gene>
    <name evidence="1" type="ORF">E0F98_04730</name>
</gene>
<reference evidence="1 2" key="1">
    <citation type="submission" date="2019-03" db="EMBL/GenBank/DDBJ databases">
        <title>Flavobacterium TSA-D2 sp. nov., isolated from arctic soil.</title>
        <authorList>
            <person name="Chaudhary D.K."/>
        </authorList>
    </citation>
    <scope>NUCLEOTIDE SEQUENCE [LARGE SCALE GENOMIC DNA]</scope>
    <source>
        <strain evidence="1 2">TSA-D2</strain>
    </source>
</reference>
<evidence type="ECO:0000313" key="1">
    <source>
        <dbReference type="EMBL" id="TDE05422.1"/>
    </source>
</evidence>
<dbReference type="Proteomes" id="UP000294597">
    <property type="component" value="Unassembled WGS sequence"/>
</dbReference>
<proteinExistence type="predicted"/>
<comment type="caution">
    <text evidence="1">The sequence shown here is derived from an EMBL/GenBank/DDBJ whole genome shotgun (WGS) entry which is preliminary data.</text>
</comment>
<dbReference type="RefSeq" id="WP_132109464.1">
    <property type="nucleotide sequence ID" value="NZ_SMFO01000002.1"/>
</dbReference>
<protein>
    <submittedName>
        <fullName evidence="1">Uncharacterized protein</fullName>
    </submittedName>
</protein>
<name>A0A4R5CXA5_9FLAO</name>